<dbReference type="RefSeq" id="WP_093144003.1">
    <property type="nucleotide sequence ID" value="NZ_BMWO01000003.1"/>
</dbReference>
<dbReference type="Gene3D" id="3.90.176.10">
    <property type="entry name" value="Toxin ADP-ribosyltransferase, Chain A, domain 1"/>
    <property type="match status" value="1"/>
</dbReference>
<reference evidence="1 2" key="1">
    <citation type="submission" date="2016-10" db="EMBL/GenBank/DDBJ databases">
        <authorList>
            <person name="de Groot N.N."/>
        </authorList>
    </citation>
    <scope>NUCLEOTIDE SEQUENCE [LARGE SCALE GENOMIC DNA]</scope>
    <source>
        <strain evidence="1 2">DSM 16195</strain>
    </source>
</reference>
<gene>
    <name evidence="1" type="ORF">SAMN05421855_10318</name>
</gene>
<evidence type="ECO:0000313" key="2">
    <source>
        <dbReference type="Proteomes" id="UP000199321"/>
    </source>
</evidence>
<dbReference type="OrthoDB" id="1371354at2"/>
<evidence type="ECO:0000313" key="1">
    <source>
        <dbReference type="EMBL" id="SDE85321.1"/>
    </source>
</evidence>
<name>A0A1G7GB34_9FLAO</name>
<proteinExistence type="predicted"/>
<organism evidence="1 2">
    <name type="scientific">Ulvibacter litoralis</name>
    <dbReference type="NCBI Taxonomy" id="227084"/>
    <lineage>
        <taxon>Bacteria</taxon>
        <taxon>Pseudomonadati</taxon>
        <taxon>Bacteroidota</taxon>
        <taxon>Flavobacteriia</taxon>
        <taxon>Flavobacteriales</taxon>
        <taxon>Flavobacteriaceae</taxon>
        <taxon>Ulvibacter</taxon>
    </lineage>
</organism>
<protein>
    <submittedName>
        <fullName evidence="1">Uncharacterized protein</fullName>
    </submittedName>
</protein>
<dbReference type="EMBL" id="FNBA01000003">
    <property type="protein sequence ID" value="SDE85321.1"/>
    <property type="molecule type" value="Genomic_DNA"/>
</dbReference>
<keyword evidence="2" id="KW-1185">Reference proteome</keyword>
<sequence>MESTQAIEKLFKETFGNVYLFYRDTTLDPSLIAKYKPSQIIMERGFTDMASFANGLSDNCRYTIVSASAKSLPQFNPELHAIGAAILPAGSYFKVLDVYTIGTQTQITLLQFPKYGLNFLKVNQFNAEKKMKSQLRIQFEQKLKEPILKEGASTDWKKRTSAPLGMSDDGVFFLN</sequence>
<dbReference type="AlphaFoldDB" id="A0A1G7GB34"/>
<dbReference type="STRING" id="227084.SAMN05421855_10318"/>
<accession>A0A1G7GB34</accession>
<dbReference type="Proteomes" id="UP000199321">
    <property type="component" value="Unassembled WGS sequence"/>
</dbReference>